<comment type="similarity">
    <text evidence="2">Belongs to the transaldolase family. Type 1 subfamily.</text>
</comment>
<dbReference type="Gene3D" id="3.20.20.70">
    <property type="entry name" value="Aldolase class I"/>
    <property type="match status" value="1"/>
</dbReference>
<dbReference type="GO" id="GO:0004801">
    <property type="term" value="F:transaldolase activity"/>
    <property type="evidence" value="ECO:0007669"/>
    <property type="project" value="UniProtKB-EC"/>
</dbReference>
<dbReference type="InterPro" id="IPR001585">
    <property type="entry name" value="TAL/FSA"/>
</dbReference>
<organism evidence="9 10">
    <name type="scientific">Plectus sambesii</name>
    <dbReference type="NCBI Taxonomy" id="2011161"/>
    <lineage>
        <taxon>Eukaryota</taxon>
        <taxon>Metazoa</taxon>
        <taxon>Ecdysozoa</taxon>
        <taxon>Nematoda</taxon>
        <taxon>Chromadorea</taxon>
        <taxon>Plectida</taxon>
        <taxon>Plectina</taxon>
        <taxon>Plectoidea</taxon>
        <taxon>Plectidae</taxon>
        <taxon>Plectus</taxon>
    </lineage>
</organism>
<evidence type="ECO:0000313" key="9">
    <source>
        <dbReference type="Proteomes" id="UP000887566"/>
    </source>
</evidence>
<keyword evidence="9" id="KW-1185">Reference proteome</keyword>
<dbReference type="NCBIfam" id="TIGR00874">
    <property type="entry name" value="talAB"/>
    <property type="match status" value="1"/>
</dbReference>
<reference evidence="10" key="1">
    <citation type="submission" date="2022-11" db="UniProtKB">
        <authorList>
            <consortium name="WormBaseParasite"/>
        </authorList>
    </citation>
    <scope>IDENTIFICATION</scope>
</reference>
<evidence type="ECO:0000256" key="5">
    <source>
        <dbReference type="ARBA" id="ARBA00023126"/>
    </source>
</evidence>
<dbReference type="FunFam" id="3.20.20.70:FF:000088">
    <property type="entry name" value="Transaldolase"/>
    <property type="match status" value="1"/>
</dbReference>
<dbReference type="HAMAP" id="MF_00492">
    <property type="entry name" value="Transaldolase_1"/>
    <property type="match status" value="1"/>
</dbReference>
<dbReference type="SUPFAM" id="SSF51569">
    <property type="entry name" value="Aldolase"/>
    <property type="match status" value="1"/>
</dbReference>
<dbReference type="PANTHER" id="PTHR10683">
    <property type="entry name" value="TRANSALDOLASE"/>
    <property type="match status" value="1"/>
</dbReference>
<dbReference type="GO" id="GO:0005975">
    <property type="term" value="P:carbohydrate metabolic process"/>
    <property type="evidence" value="ECO:0007669"/>
    <property type="project" value="InterPro"/>
</dbReference>
<evidence type="ECO:0000256" key="3">
    <source>
        <dbReference type="ARBA" id="ARBA00013151"/>
    </source>
</evidence>
<evidence type="ECO:0000256" key="8">
    <source>
        <dbReference type="RuleBase" id="RU000501"/>
    </source>
</evidence>
<sequence>MTPTPEKKSKLTTLDQLKKVTTVVADTGDFKALETYQPTDATTNPSLILQASEMEHYKQLVKDAIDYAKAKGGHNKEEIVSLAMDRLFVVFGMEILKIVPGRVSTEVDARLSFDVQGQIDKALRLIKMYEDEGIDRKRILIKLSSTWEGILAAKELEQKHGIHVNMTLLFSFAQAVACAEAGVTLISPFVGRIYDWYISNTDSKKFSRLEDPGVESVTKIYNYYKKHGYKTVVMGASFRNTDQIKGLFGCDLLTISPKLLQELSEDHETVETHLTVDNAKAQDLEKISIDEKQFRWMMNEDAMATDKLADGIRKFAVDARKLEKMIVAQVGDHTNGST</sequence>
<comment type="pathway">
    <text evidence="1 8">Carbohydrate degradation; pentose phosphate pathway; D-glyceraldehyde 3-phosphate and beta-D-fructose 6-phosphate from D-ribose 5-phosphate and D-xylulose 5-phosphate (non-oxidative stage): step 2/3.</text>
</comment>
<protein>
    <recommendedName>
        <fullName evidence="3 8">Transaldolase</fullName>
        <ecNumber evidence="3 8">2.2.1.2</ecNumber>
    </recommendedName>
</protein>
<evidence type="ECO:0000256" key="7">
    <source>
        <dbReference type="ARBA" id="ARBA00048810"/>
    </source>
</evidence>
<keyword evidence="4 8" id="KW-0808">Transferase</keyword>
<dbReference type="GO" id="GO:0005737">
    <property type="term" value="C:cytoplasm"/>
    <property type="evidence" value="ECO:0007669"/>
    <property type="project" value="InterPro"/>
</dbReference>
<dbReference type="PROSITE" id="PS00958">
    <property type="entry name" value="TRANSALDOLASE_2"/>
    <property type="match status" value="1"/>
</dbReference>
<dbReference type="PANTHER" id="PTHR10683:SF18">
    <property type="entry name" value="TRANSALDOLASE"/>
    <property type="match status" value="1"/>
</dbReference>
<evidence type="ECO:0000256" key="4">
    <source>
        <dbReference type="ARBA" id="ARBA00022679"/>
    </source>
</evidence>
<dbReference type="NCBIfam" id="NF009001">
    <property type="entry name" value="PRK12346.1"/>
    <property type="match status" value="1"/>
</dbReference>
<name>A0A914VPB5_9BILA</name>
<accession>A0A914VPB5</accession>
<dbReference type="EC" id="2.2.1.2" evidence="3 8"/>
<comment type="function">
    <text evidence="8">Catalyzes the rate-limiting step of the non-oxidative phase in the pentose phosphate pathway. Catalyzes the reversible conversion of sedheptulose-7-phosphate and D-glyceraldehyde 3-phosphate into erythrose-4-phosphate and beta-D-fructose 6-phosphate.</text>
</comment>
<dbReference type="Pfam" id="PF00923">
    <property type="entry name" value="TAL_FSA"/>
    <property type="match status" value="1"/>
</dbReference>
<dbReference type="Proteomes" id="UP000887566">
    <property type="component" value="Unplaced"/>
</dbReference>
<evidence type="ECO:0000256" key="1">
    <source>
        <dbReference type="ARBA" id="ARBA00004857"/>
    </source>
</evidence>
<dbReference type="AlphaFoldDB" id="A0A914VPB5"/>
<dbReference type="InterPro" id="IPR004730">
    <property type="entry name" value="Transaldolase_1"/>
</dbReference>
<dbReference type="InterPro" id="IPR018225">
    <property type="entry name" value="Transaldolase_AS"/>
</dbReference>
<evidence type="ECO:0000313" key="10">
    <source>
        <dbReference type="WBParaSite" id="PSAMB.scaffold230size63538.g3740.t1"/>
    </source>
</evidence>
<evidence type="ECO:0000256" key="2">
    <source>
        <dbReference type="ARBA" id="ARBA00008012"/>
    </source>
</evidence>
<dbReference type="WBParaSite" id="PSAMB.scaffold230size63538.g3740.t1">
    <property type="protein sequence ID" value="PSAMB.scaffold230size63538.g3740.t1"/>
    <property type="gene ID" value="PSAMB.scaffold230size63538.g3740"/>
</dbReference>
<dbReference type="PROSITE" id="PS01054">
    <property type="entry name" value="TRANSALDOLASE_1"/>
    <property type="match status" value="1"/>
</dbReference>
<evidence type="ECO:0000256" key="6">
    <source>
        <dbReference type="ARBA" id="ARBA00023270"/>
    </source>
</evidence>
<dbReference type="GO" id="GO:0009052">
    <property type="term" value="P:pentose-phosphate shunt, non-oxidative branch"/>
    <property type="evidence" value="ECO:0007669"/>
    <property type="project" value="TreeGrafter"/>
</dbReference>
<proteinExistence type="inferred from homology"/>
<keyword evidence="6" id="KW-0704">Schiff base</keyword>
<keyword evidence="5 8" id="KW-0570">Pentose shunt</keyword>
<dbReference type="InterPro" id="IPR013785">
    <property type="entry name" value="Aldolase_TIM"/>
</dbReference>
<dbReference type="CDD" id="cd00957">
    <property type="entry name" value="Transaldolase_TalAB"/>
    <property type="match status" value="1"/>
</dbReference>
<comment type="catalytic activity">
    <reaction evidence="7 8">
        <text>D-sedoheptulose 7-phosphate + D-glyceraldehyde 3-phosphate = D-erythrose 4-phosphate + beta-D-fructose 6-phosphate</text>
        <dbReference type="Rhea" id="RHEA:17053"/>
        <dbReference type="ChEBI" id="CHEBI:16897"/>
        <dbReference type="ChEBI" id="CHEBI:57483"/>
        <dbReference type="ChEBI" id="CHEBI:57634"/>
        <dbReference type="ChEBI" id="CHEBI:59776"/>
        <dbReference type="EC" id="2.2.1.2"/>
    </reaction>
</comment>